<dbReference type="InterPro" id="IPR023296">
    <property type="entry name" value="Glyco_hydro_beta-prop_sf"/>
</dbReference>
<comment type="similarity">
    <text evidence="1 4">Belongs to the glycosyl hydrolase 68 family.</text>
</comment>
<organism evidence="5 6">
    <name type="scientific">Sphingorhabdus profundilacus</name>
    <dbReference type="NCBI Taxonomy" id="2509718"/>
    <lineage>
        <taxon>Bacteria</taxon>
        <taxon>Pseudomonadati</taxon>
        <taxon>Pseudomonadota</taxon>
        <taxon>Alphaproteobacteria</taxon>
        <taxon>Sphingomonadales</taxon>
        <taxon>Sphingomonadaceae</taxon>
        <taxon>Sphingorhabdus</taxon>
    </lineage>
</organism>
<dbReference type="Pfam" id="PF02435">
    <property type="entry name" value="Glyco_hydro_68"/>
    <property type="match status" value="1"/>
</dbReference>
<dbReference type="OrthoDB" id="3359526at2"/>
<dbReference type="EMBL" id="SDWJ01000002">
    <property type="protein sequence ID" value="MVZ98347.1"/>
    <property type="molecule type" value="Genomic_DNA"/>
</dbReference>
<dbReference type="Proteomes" id="UP000471147">
    <property type="component" value="Unassembled WGS sequence"/>
</dbReference>
<feature type="site" description="Transition state stabilizer" evidence="3">
    <location>
        <position position="207"/>
    </location>
</feature>
<dbReference type="InterPro" id="IPR003469">
    <property type="entry name" value="Glyco_hydro_68"/>
</dbReference>
<dbReference type="SUPFAM" id="SSF75005">
    <property type="entry name" value="Arabinanase/levansucrase/invertase"/>
    <property type="match status" value="1"/>
</dbReference>
<feature type="binding site" evidence="2">
    <location>
        <position position="53"/>
    </location>
    <ligand>
        <name>substrate</name>
    </ligand>
</feature>
<dbReference type="RefSeq" id="WP_160354266.1">
    <property type="nucleotide sequence ID" value="NZ_SDWJ01000002.1"/>
</dbReference>
<proteinExistence type="inferred from homology"/>
<dbReference type="Gene3D" id="2.115.10.20">
    <property type="entry name" value="Glycosyl hydrolase domain, family 43"/>
    <property type="match status" value="2"/>
</dbReference>
<evidence type="ECO:0000256" key="1">
    <source>
        <dbReference type="ARBA" id="ARBA00006775"/>
    </source>
</evidence>
<dbReference type="GO" id="GO:0016787">
    <property type="term" value="F:hydrolase activity"/>
    <property type="evidence" value="ECO:0007669"/>
    <property type="project" value="UniProtKB-KW"/>
</dbReference>
<evidence type="ECO:0000313" key="5">
    <source>
        <dbReference type="EMBL" id="MVZ98347.1"/>
    </source>
</evidence>
<gene>
    <name evidence="5" type="ORF">EUU23_11645</name>
</gene>
<comment type="caution">
    <text evidence="5">The sequence shown here is derived from an EMBL/GenBank/DDBJ whole genome shotgun (WGS) entry which is preliminary data.</text>
</comment>
<feature type="binding site" evidence="2">
    <location>
        <position position="123"/>
    </location>
    <ligand>
        <name>substrate</name>
    </ligand>
</feature>
<dbReference type="AlphaFoldDB" id="A0A6I4LXR1"/>
<keyword evidence="6" id="KW-1185">Reference proteome</keyword>
<evidence type="ECO:0000313" key="6">
    <source>
        <dbReference type="Proteomes" id="UP000471147"/>
    </source>
</evidence>
<keyword evidence="5" id="KW-0378">Hydrolase</keyword>
<sequence>MPISAQTAHFDSKRPLSRWTRAHVAGILQRPLPEAPVIMAADAKPLLPGEDLWDLWPLQNPDGSVADIAGGELWMVLSAPRLADPAMRHDIARTRLLHRVGQQWRDCGLLFPDDLNPGTREWSGSARYNSSDGQVTAYFTATGRRGEPGQSFEQRLFQTNGHLDLSGPLPAISNWSVASPIAVNDGGFYVDLRVEQGVPGNIKGFRDPYWFCDPADGHAYILFTGSQAGSGSSHNGVVGLAVAHSAMGEDGFRLLPPIITADGVCNEMERPHLVLKDGLYYLFWSSQNSVFAPDGPKGPSGLYGMVAPALPGPYEPLNGSGLVIANPAAEPRQAYCWQVLDTLEVVSFVDHWGLQGRDMFAEPRLQRDQFGGTIAPVLKIAIDGTTTCLLGLA</sequence>
<accession>A0A6I4LXR1</accession>
<dbReference type="GO" id="GO:0050053">
    <property type="term" value="F:levansucrase activity"/>
    <property type="evidence" value="ECO:0007669"/>
    <property type="project" value="InterPro"/>
</dbReference>
<reference evidence="5 6" key="1">
    <citation type="submission" date="2019-01" db="EMBL/GenBank/DDBJ databases">
        <title>Sphingorhabdus lacus sp.nov., isolated from an oligotrophic freshwater lake.</title>
        <authorList>
            <person name="Park M."/>
        </authorList>
    </citation>
    <scope>NUCLEOTIDE SEQUENCE [LARGE SCALE GENOMIC DNA]</scope>
    <source>
        <strain evidence="5 6">IMCC26285</strain>
    </source>
</reference>
<dbReference type="GO" id="GO:0009758">
    <property type="term" value="P:carbohydrate utilization"/>
    <property type="evidence" value="ECO:0007669"/>
    <property type="project" value="InterPro"/>
</dbReference>
<evidence type="ECO:0000256" key="3">
    <source>
        <dbReference type="PIRSR" id="PIRSR603469-4"/>
    </source>
</evidence>
<name>A0A6I4LXR1_9SPHN</name>
<dbReference type="CDD" id="cd08997">
    <property type="entry name" value="GH68"/>
    <property type="match status" value="1"/>
</dbReference>
<evidence type="ECO:0000256" key="2">
    <source>
        <dbReference type="PIRSR" id="PIRSR603469-2"/>
    </source>
</evidence>
<protein>
    <submittedName>
        <fullName evidence="5">Glycoside hydrolase family 68 protein</fullName>
    </submittedName>
</protein>
<evidence type="ECO:0000256" key="4">
    <source>
        <dbReference type="RuleBase" id="RU361220"/>
    </source>
</evidence>